<accession>A0A2K0U508</accession>
<name>A0A2K0U508_TRIHA</name>
<organism evidence="2 3">
    <name type="scientific">Trichoderma harzianum</name>
    <name type="common">Hypocrea lixii</name>
    <dbReference type="NCBI Taxonomy" id="5544"/>
    <lineage>
        <taxon>Eukaryota</taxon>
        <taxon>Fungi</taxon>
        <taxon>Dikarya</taxon>
        <taxon>Ascomycota</taxon>
        <taxon>Pezizomycotina</taxon>
        <taxon>Sordariomycetes</taxon>
        <taxon>Hypocreomycetidae</taxon>
        <taxon>Hypocreales</taxon>
        <taxon>Hypocreaceae</taxon>
        <taxon>Trichoderma</taxon>
    </lineage>
</organism>
<feature type="region of interest" description="Disordered" evidence="1">
    <location>
        <begin position="194"/>
        <end position="274"/>
    </location>
</feature>
<evidence type="ECO:0000256" key="1">
    <source>
        <dbReference type="SAM" id="MobiDB-lite"/>
    </source>
</evidence>
<feature type="compositionally biased region" description="Low complexity" evidence="1">
    <location>
        <begin position="233"/>
        <end position="247"/>
    </location>
</feature>
<dbReference type="EMBL" id="MTYI01000090">
    <property type="protein sequence ID" value="PNP52851.1"/>
    <property type="molecule type" value="Genomic_DNA"/>
</dbReference>
<dbReference type="Proteomes" id="UP000236290">
    <property type="component" value="Unassembled WGS sequence"/>
</dbReference>
<sequence length="274" mass="31626">MPTYLCHGFRWTRRLIRIWVIMQDLDDAAPDWITGRTTSAVILERFATKFDYLPQRPPSQQQQQQQQPEQNSEPQQEEAKQGEKKIAHQDDDLTVPPSRVPDAEDSVLVNQASPVKLLEEYDPEETVMSARPFAYVADHVIRIDLSANVLEEMAKYEALVKERDEGNWLERLRDDLQMGLQKGPPIGWYVVVNGDEERSVPEEDDEESFDDEMRDIEELSLGDEGSEAKREQQPTSPSQQRSTNSRSVDQQHSLRHKISRAGLRRLFSKKEAPE</sequence>
<protein>
    <submittedName>
        <fullName evidence="2">Uncharacterized protein</fullName>
    </submittedName>
</protein>
<evidence type="ECO:0000313" key="2">
    <source>
        <dbReference type="EMBL" id="PNP52851.1"/>
    </source>
</evidence>
<dbReference type="OrthoDB" id="371463at2759"/>
<feature type="compositionally biased region" description="Basic and acidic residues" evidence="1">
    <location>
        <begin position="77"/>
        <end position="91"/>
    </location>
</feature>
<evidence type="ECO:0000313" key="3">
    <source>
        <dbReference type="Proteomes" id="UP000236290"/>
    </source>
</evidence>
<feature type="compositionally biased region" description="Basic residues" evidence="1">
    <location>
        <begin position="253"/>
        <end position="267"/>
    </location>
</feature>
<comment type="caution">
    <text evidence="2">The sequence shown here is derived from an EMBL/GenBank/DDBJ whole genome shotgun (WGS) entry which is preliminary data.</text>
</comment>
<proteinExistence type="predicted"/>
<reference evidence="2 3" key="1">
    <citation type="submission" date="2017-02" db="EMBL/GenBank/DDBJ databases">
        <title>Genomes of Trichoderma spp. with biocontrol activity.</title>
        <authorList>
            <person name="Gardiner D."/>
            <person name="Kazan K."/>
            <person name="Vos C."/>
            <person name="Harvey P."/>
        </authorList>
    </citation>
    <scope>NUCLEOTIDE SEQUENCE [LARGE SCALE GENOMIC DNA]</scope>
    <source>
        <strain evidence="2 3">Tr1</strain>
    </source>
</reference>
<feature type="compositionally biased region" description="Low complexity" evidence="1">
    <location>
        <begin position="58"/>
        <end position="74"/>
    </location>
</feature>
<dbReference type="AlphaFoldDB" id="A0A2K0U508"/>
<feature type="region of interest" description="Disordered" evidence="1">
    <location>
        <begin position="54"/>
        <end position="103"/>
    </location>
</feature>
<gene>
    <name evidence="2" type="ORF">THARTR1_06692</name>
</gene>
<feature type="compositionally biased region" description="Acidic residues" evidence="1">
    <location>
        <begin position="202"/>
        <end position="225"/>
    </location>
</feature>